<feature type="compositionally biased region" description="Low complexity" evidence="1">
    <location>
        <begin position="1"/>
        <end position="23"/>
    </location>
</feature>
<gene>
    <name evidence="2" type="primary">Dper\GL24791</name>
    <name evidence="2" type="ORF">Dper_GL24791</name>
</gene>
<dbReference type="Pfam" id="PF03564">
    <property type="entry name" value="DUF1759"/>
    <property type="match status" value="1"/>
</dbReference>
<dbReference type="Proteomes" id="UP000008744">
    <property type="component" value="Unassembled WGS sequence"/>
</dbReference>
<keyword evidence="3" id="KW-1185">Reference proteome</keyword>
<sequence length="377" mass="39919">MEGQATPTTTSAPSQPGSSSSAGNRPPKSKVIVTSAPLIPSQATTASLVASQPRSITTTAGASAHGQNEPPLMLDLLERIAAMEKELERARAQNNVSTPIDTVIPNGVGATSAASQLTPVSNGVPPNGVGVSSTACSQPPFYSGPPLLASSSYFTPFCATSTAHGVVPPAVGIYSDTTLTPLAGSYAWTTPNGSSGNYMPRKLPDLPVFGGQPEDWPIFLCAYTETTQAYNCTDLENNQRLLKALKDEARETVKSLLIHPSNVSTVVEQLRFRYGRPKQLIRSQLSGIREVPNISEHNLAKIIPFATRGRNQSVDCYMQASTKTEASNKTAVSEVVQSVEGNMQLKAAETSMELLHQTGGDTRGGIDYASHVYEVVT</sequence>
<dbReference type="PhylomeDB" id="B4HBA5"/>
<proteinExistence type="predicted"/>
<dbReference type="AlphaFoldDB" id="B4HBA5"/>
<dbReference type="EMBL" id="CH479249">
    <property type="protein sequence ID" value="EDW38624.1"/>
    <property type="molecule type" value="Genomic_DNA"/>
</dbReference>
<accession>B4HBA5</accession>
<dbReference type="HOGENOM" id="CLU_734187_0_0_1"/>
<organism evidence="3">
    <name type="scientific">Drosophila persimilis</name>
    <name type="common">Fruit fly</name>
    <dbReference type="NCBI Taxonomy" id="7234"/>
    <lineage>
        <taxon>Eukaryota</taxon>
        <taxon>Metazoa</taxon>
        <taxon>Ecdysozoa</taxon>
        <taxon>Arthropoda</taxon>
        <taxon>Hexapoda</taxon>
        <taxon>Insecta</taxon>
        <taxon>Pterygota</taxon>
        <taxon>Neoptera</taxon>
        <taxon>Endopterygota</taxon>
        <taxon>Diptera</taxon>
        <taxon>Brachycera</taxon>
        <taxon>Muscomorpha</taxon>
        <taxon>Ephydroidea</taxon>
        <taxon>Drosophilidae</taxon>
        <taxon>Drosophila</taxon>
        <taxon>Sophophora</taxon>
    </lineage>
</organism>
<dbReference type="InterPro" id="IPR005312">
    <property type="entry name" value="DUF1759"/>
</dbReference>
<evidence type="ECO:0000313" key="3">
    <source>
        <dbReference type="Proteomes" id="UP000008744"/>
    </source>
</evidence>
<evidence type="ECO:0000313" key="2">
    <source>
        <dbReference type="EMBL" id="EDW38624.1"/>
    </source>
</evidence>
<evidence type="ECO:0000256" key="1">
    <source>
        <dbReference type="SAM" id="MobiDB-lite"/>
    </source>
</evidence>
<protein>
    <submittedName>
        <fullName evidence="2">GL24791</fullName>
    </submittedName>
</protein>
<name>B4HBA5_DROPE</name>
<reference evidence="2 3" key="1">
    <citation type="journal article" date="2007" name="Nature">
        <title>Evolution of genes and genomes on the Drosophila phylogeny.</title>
        <authorList>
            <consortium name="Drosophila 12 Genomes Consortium"/>
            <person name="Clark A.G."/>
            <person name="Eisen M.B."/>
            <person name="Smith D.R."/>
            <person name="Bergman C.M."/>
            <person name="Oliver B."/>
            <person name="Markow T.A."/>
            <person name="Kaufman T.C."/>
            <person name="Kellis M."/>
            <person name="Gelbart W."/>
            <person name="Iyer V.N."/>
            <person name="Pollard D.A."/>
            <person name="Sackton T.B."/>
            <person name="Larracuente A.M."/>
            <person name="Singh N.D."/>
            <person name="Abad J.P."/>
            <person name="Abt D.N."/>
            <person name="Adryan B."/>
            <person name="Aguade M."/>
            <person name="Akashi H."/>
            <person name="Anderson W.W."/>
            <person name="Aquadro C.F."/>
            <person name="Ardell D.H."/>
            <person name="Arguello R."/>
            <person name="Artieri C.G."/>
            <person name="Barbash D.A."/>
            <person name="Barker D."/>
            <person name="Barsanti P."/>
            <person name="Batterham P."/>
            <person name="Batzoglou S."/>
            <person name="Begun D."/>
            <person name="Bhutkar A."/>
            <person name="Blanco E."/>
            <person name="Bosak S.A."/>
            <person name="Bradley R.K."/>
            <person name="Brand A.D."/>
            <person name="Brent M.R."/>
            <person name="Brooks A.N."/>
            <person name="Brown R.H."/>
            <person name="Butlin R.K."/>
            <person name="Caggese C."/>
            <person name="Calvi B.R."/>
            <person name="Bernardo de Carvalho A."/>
            <person name="Caspi A."/>
            <person name="Castrezana S."/>
            <person name="Celniker S.E."/>
            <person name="Chang J.L."/>
            <person name="Chapple C."/>
            <person name="Chatterji S."/>
            <person name="Chinwalla A."/>
            <person name="Civetta A."/>
            <person name="Clifton S.W."/>
            <person name="Comeron J.M."/>
            <person name="Costello J.C."/>
            <person name="Coyne J.A."/>
            <person name="Daub J."/>
            <person name="David R.G."/>
            <person name="Delcher A.L."/>
            <person name="Delehaunty K."/>
            <person name="Do C.B."/>
            <person name="Ebling H."/>
            <person name="Edwards K."/>
            <person name="Eickbush T."/>
            <person name="Evans J.D."/>
            <person name="Filipski A."/>
            <person name="Findeiss S."/>
            <person name="Freyhult E."/>
            <person name="Fulton L."/>
            <person name="Fulton R."/>
            <person name="Garcia A.C."/>
            <person name="Gardiner A."/>
            <person name="Garfield D.A."/>
            <person name="Garvin B.E."/>
            <person name="Gibson G."/>
            <person name="Gilbert D."/>
            <person name="Gnerre S."/>
            <person name="Godfrey J."/>
            <person name="Good R."/>
            <person name="Gotea V."/>
            <person name="Gravely B."/>
            <person name="Greenberg A.J."/>
            <person name="Griffiths-Jones S."/>
            <person name="Gross S."/>
            <person name="Guigo R."/>
            <person name="Gustafson E.A."/>
            <person name="Haerty W."/>
            <person name="Hahn M.W."/>
            <person name="Halligan D.L."/>
            <person name="Halpern A.L."/>
            <person name="Halter G.M."/>
            <person name="Han M.V."/>
            <person name="Heger A."/>
            <person name="Hillier L."/>
            <person name="Hinrichs A.S."/>
            <person name="Holmes I."/>
            <person name="Hoskins R.A."/>
            <person name="Hubisz M.J."/>
            <person name="Hultmark D."/>
            <person name="Huntley M.A."/>
            <person name="Jaffe D.B."/>
            <person name="Jagadeeshan S."/>
            <person name="Jeck W.R."/>
            <person name="Johnson J."/>
            <person name="Jones C.D."/>
            <person name="Jordan W.C."/>
            <person name="Karpen G.H."/>
            <person name="Kataoka E."/>
            <person name="Keightley P.D."/>
            <person name="Kheradpour P."/>
            <person name="Kirkness E.F."/>
            <person name="Koerich L.B."/>
            <person name="Kristiansen K."/>
            <person name="Kudrna D."/>
            <person name="Kulathinal R.J."/>
            <person name="Kumar S."/>
            <person name="Kwok R."/>
            <person name="Lander E."/>
            <person name="Langley C.H."/>
            <person name="Lapoint R."/>
            <person name="Lazzaro B.P."/>
            <person name="Lee S.J."/>
            <person name="Levesque L."/>
            <person name="Li R."/>
            <person name="Lin C.F."/>
            <person name="Lin M.F."/>
            <person name="Lindblad-Toh K."/>
            <person name="Llopart A."/>
            <person name="Long M."/>
            <person name="Low L."/>
            <person name="Lozovsky E."/>
            <person name="Lu J."/>
            <person name="Luo M."/>
            <person name="Machado C.A."/>
            <person name="Makalowski W."/>
            <person name="Marzo M."/>
            <person name="Matsuda M."/>
            <person name="Matzkin L."/>
            <person name="McAllister B."/>
            <person name="McBride C.S."/>
            <person name="McKernan B."/>
            <person name="McKernan K."/>
            <person name="Mendez-Lago M."/>
            <person name="Minx P."/>
            <person name="Mollenhauer M.U."/>
            <person name="Montooth K."/>
            <person name="Mount S.M."/>
            <person name="Mu X."/>
            <person name="Myers E."/>
            <person name="Negre B."/>
            <person name="Newfeld S."/>
            <person name="Nielsen R."/>
            <person name="Noor M.A."/>
            <person name="O'Grady P."/>
            <person name="Pachter L."/>
            <person name="Papaceit M."/>
            <person name="Parisi M.J."/>
            <person name="Parisi M."/>
            <person name="Parts L."/>
            <person name="Pedersen J.S."/>
            <person name="Pesole G."/>
            <person name="Phillippy A.M."/>
            <person name="Ponting C.P."/>
            <person name="Pop M."/>
            <person name="Porcelli D."/>
            <person name="Powell J.R."/>
            <person name="Prohaska S."/>
            <person name="Pruitt K."/>
            <person name="Puig M."/>
            <person name="Quesneville H."/>
            <person name="Ram K.R."/>
            <person name="Rand D."/>
            <person name="Rasmussen M.D."/>
            <person name="Reed L.K."/>
            <person name="Reenan R."/>
            <person name="Reily A."/>
            <person name="Remington K.A."/>
            <person name="Rieger T.T."/>
            <person name="Ritchie M.G."/>
            <person name="Robin C."/>
            <person name="Rogers Y.H."/>
            <person name="Rohde C."/>
            <person name="Rozas J."/>
            <person name="Rubenfield M.J."/>
            <person name="Ruiz A."/>
            <person name="Russo S."/>
            <person name="Salzberg S.L."/>
            <person name="Sanchez-Gracia A."/>
            <person name="Saranga D.J."/>
            <person name="Sato H."/>
            <person name="Schaeffer S.W."/>
            <person name="Schatz M.C."/>
            <person name="Schlenke T."/>
            <person name="Schwartz R."/>
            <person name="Segarra C."/>
            <person name="Singh R.S."/>
            <person name="Sirot L."/>
            <person name="Sirota M."/>
            <person name="Sisneros N.B."/>
            <person name="Smith C.D."/>
            <person name="Smith T.F."/>
            <person name="Spieth J."/>
            <person name="Stage D.E."/>
            <person name="Stark A."/>
            <person name="Stephan W."/>
            <person name="Strausberg R.L."/>
            <person name="Strempel S."/>
            <person name="Sturgill D."/>
            <person name="Sutton G."/>
            <person name="Sutton G.G."/>
            <person name="Tao W."/>
            <person name="Teichmann S."/>
            <person name="Tobari Y.N."/>
            <person name="Tomimura Y."/>
            <person name="Tsolas J.M."/>
            <person name="Valente V.L."/>
            <person name="Venter E."/>
            <person name="Venter J.C."/>
            <person name="Vicario S."/>
            <person name="Vieira F.G."/>
            <person name="Vilella A.J."/>
            <person name="Villasante A."/>
            <person name="Walenz B."/>
            <person name="Wang J."/>
            <person name="Wasserman M."/>
            <person name="Watts T."/>
            <person name="Wilson D."/>
            <person name="Wilson R.K."/>
            <person name="Wing R.A."/>
            <person name="Wolfner M.F."/>
            <person name="Wong A."/>
            <person name="Wong G.K."/>
            <person name="Wu C.I."/>
            <person name="Wu G."/>
            <person name="Yamamoto D."/>
            <person name="Yang H.P."/>
            <person name="Yang S.P."/>
            <person name="Yorke J.A."/>
            <person name="Yoshida K."/>
            <person name="Zdobnov E."/>
            <person name="Zhang P."/>
            <person name="Zhang Y."/>
            <person name="Zimin A.V."/>
            <person name="Baldwin J."/>
            <person name="Abdouelleil A."/>
            <person name="Abdulkadir J."/>
            <person name="Abebe A."/>
            <person name="Abera B."/>
            <person name="Abreu J."/>
            <person name="Acer S.C."/>
            <person name="Aftuck L."/>
            <person name="Alexander A."/>
            <person name="An P."/>
            <person name="Anderson E."/>
            <person name="Anderson S."/>
            <person name="Arachi H."/>
            <person name="Azer M."/>
            <person name="Bachantsang P."/>
            <person name="Barry A."/>
            <person name="Bayul T."/>
            <person name="Berlin A."/>
            <person name="Bessette D."/>
            <person name="Bloom T."/>
            <person name="Blye J."/>
            <person name="Boguslavskiy L."/>
            <person name="Bonnet C."/>
            <person name="Boukhgalter B."/>
            <person name="Bourzgui I."/>
            <person name="Brown A."/>
            <person name="Cahill P."/>
            <person name="Channer S."/>
            <person name="Cheshatsang Y."/>
            <person name="Chuda L."/>
            <person name="Citroen M."/>
            <person name="Collymore A."/>
            <person name="Cooke P."/>
            <person name="Costello M."/>
            <person name="D'Aco K."/>
            <person name="Daza R."/>
            <person name="De Haan G."/>
            <person name="DeGray S."/>
            <person name="DeMaso C."/>
            <person name="Dhargay N."/>
            <person name="Dooley K."/>
            <person name="Dooley E."/>
            <person name="Doricent M."/>
            <person name="Dorje P."/>
            <person name="Dorjee K."/>
            <person name="Dupes A."/>
            <person name="Elong R."/>
            <person name="Falk J."/>
            <person name="Farina A."/>
            <person name="Faro S."/>
            <person name="Ferguson D."/>
            <person name="Fisher S."/>
            <person name="Foley C.D."/>
            <person name="Franke A."/>
            <person name="Friedrich D."/>
            <person name="Gadbois L."/>
            <person name="Gearin G."/>
            <person name="Gearin C.R."/>
            <person name="Giannoukos G."/>
            <person name="Goode T."/>
            <person name="Graham J."/>
            <person name="Grandbois E."/>
            <person name="Grewal S."/>
            <person name="Gyaltsen K."/>
            <person name="Hafez N."/>
            <person name="Hagos B."/>
            <person name="Hall J."/>
            <person name="Henson C."/>
            <person name="Hollinger A."/>
            <person name="Honan T."/>
            <person name="Huard M.D."/>
            <person name="Hughes L."/>
            <person name="Hurhula B."/>
            <person name="Husby M.E."/>
            <person name="Kamat A."/>
            <person name="Kanga B."/>
            <person name="Kashin S."/>
            <person name="Khazanovich D."/>
            <person name="Kisner P."/>
            <person name="Lance K."/>
            <person name="Lara M."/>
            <person name="Lee W."/>
            <person name="Lennon N."/>
            <person name="Letendre F."/>
            <person name="LeVine R."/>
            <person name="Lipovsky A."/>
            <person name="Liu X."/>
            <person name="Liu J."/>
            <person name="Liu S."/>
            <person name="Lokyitsang T."/>
            <person name="Lokyitsang Y."/>
            <person name="Lubonja R."/>
            <person name="Lui A."/>
            <person name="MacDonald P."/>
            <person name="Magnisalis V."/>
            <person name="Maru K."/>
            <person name="Matthews C."/>
            <person name="McCusker W."/>
            <person name="McDonough S."/>
            <person name="Mehta T."/>
            <person name="Meldrim J."/>
            <person name="Meneus L."/>
            <person name="Mihai O."/>
            <person name="Mihalev A."/>
            <person name="Mihova T."/>
            <person name="Mittelman R."/>
            <person name="Mlenga V."/>
            <person name="Montmayeur A."/>
            <person name="Mulrain L."/>
            <person name="Navidi A."/>
            <person name="Naylor J."/>
            <person name="Negash T."/>
            <person name="Nguyen T."/>
            <person name="Nguyen N."/>
            <person name="Nicol R."/>
            <person name="Norbu C."/>
            <person name="Norbu N."/>
            <person name="Novod N."/>
            <person name="O'Neill B."/>
            <person name="Osman S."/>
            <person name="Markiewicz E."/>
            <person name="Oyono O.L."/>
            <person name="Patti C."/>
            <person name="Phunkhang P."/>
            <person name="Pierre F."/>
            <person name="Priest M."/>
            <person name="Raghuraman S."/>
            <person name="Rege F."/>
            <person name="Reyes R."/>
            <person name="Rise C."/>
            <person name="Rogov P."/>
            <person name="Ross K."/>
            <person name="Ryan E."/>
            <person name="Settipalli S."/>
            <person name="Shea T."/>
            <person name="Sherpa N."/>
            <person name="Shi L."/>
            <person name="Shih D."/>
            <person name="Sparrow T."/>
            <person name="Spaulding J."/>
            <person name="Stalker J."/>
            <person name="Stange-Thomann N."/>
            <person name="Stavropoulos S."/>
            <person name="Stone C."/>
            <person name="Strader C."/>
            <person name="Tesfaye S."/>
            <person name="Thomson T."/>
            <person name="Thoulutsang Y."/>
            <person name="Thoulutsang D."/>
            <person name="Topham K."/>
            <person name="Topping I."/>
            <person name="Tsamla T."/>
            <person name="Vassiliev H."/>
            <person name="Vo A."/>
            <person name="Wangchuk T."/>
            <person name="Wangdi T."/>
            <person name="Weiand M."/>
            <person name="Wilkinson J."/>
            <person name="Wilson A."/>
            <person name="Yadav S."/>
            <person name="Young G."/>
            <person name="Yu Q."/>
            <person name="Zembek L."/>
            <person name="Zhong D."/>
            <person name="Zimmer A."/>
            <person name="Zwirko Z."/>
            <person name="Jaffe D.B."/>
            <person name="Alvarez P."/>
            <person name="Brockman W."/>
            <person name="Butler J."/>
            <person name="Chin C."/>
            <person name="Gnerre S."/>
            <person name="Grabherr M."/>
            <person name="Kleber M."/>
            <person name="Mauceli E."/>
            <person name="MacCallum I."/>
        </authorList>
    </citation>
    <scope>NUCLEOTIDE SEQUENCE [LARGE SCALE GENOMIC DNA]</scope>
    <source>
        <strain evidence="3">MSH-3 / Tucson 14011-0111.49</strain>
    </source>
</reference>
<dbReference type="OMA" id="GIDYASH"/>
<feature type="region of interest" description="Disordered" evidence="1">
    <location>
        <begin position="1"/>
        <end position="30"/>
    </location>
</feature>